<dbReference type="SUPFAM" id="SSF82714">
    <property type="entry name" value="Multidrug efflux transporter AcrB TolC docking domain, DN and DC subdomains"/>
    <property type="match status" value="2"/>
</dbReference>
<dbReference type="GO" id="GO:0005886">
    <property type="term" value="C:plasma membrane"/>
    <property type="evidence" value="ECO:0007669"/>
    <property type="project" value="UniProtKB-SubCell"/>
</dbReference>
<comment type="similarity">
    <text evidence="2 9">Belongs to the resistance-nodulation-cell division (RND) (TC 2.A.6) family.</text>
</comment>
<feature type="transmembrane region" description="Helical" evidence="9">
    <location>
        <begin position="394"/>
        <end position="415"/>
    </location>
</feature>
<dbReference type="PRINTS" id="PR00702">
    <property type="entry name" value="ACRIFLAVINRP"/>
</dbReference>
<keyword evidence="5 9" id="KW-0997">Cell inner membrane</keyword>
<keyword evidence="11" id="KW-1185">Reference proteome</keyword>
<evidence type="ECO:0000313" key="10">
    <source>
        <dbReference type="EMBL" id="SBT06433.1"/>
    </source>
</evidence>
<evidence type="ECO:0000256" key="4">
    <source>
        <dbReference type="ARBA" id="ARBA00022475"/>
    </source>
</evidence>
<dbReference type="Gene3D" id="3.30.2090.10">
    <property type="entry name" value="Multidrug efflux transporter AcrB TolC docking domain, DN and DC subdomains"/>
    <property type="match status" value="2"/>
</dbReference>
<evidence type="ECO:0000256" key="6">
    <source>
        <dbReference type="ARBA" id="ARBA00022692"/>
    </source>
</evidence>
<dbReference type="InterPro" id="IPR001036">
    <property type="entry name" value="Acrflvin-R"/>
</dbReference>
<evidence type="ECO:0000256" key="2">
    <source>
        <dbReference type="ARBA" id="ARBA00010942"/>
    </source>
</evidence>
<dbReference type="GO" id="GO:0015562">
    <property type="term" value="F:efflux transmembrane transporter activity"/>
    <property type="evidence" value="ECO:0007669"/>
    <property type="project" value="InterPro"/>
</dbReference>
<dbReference type="PANTHER" id="PTHR32063">
    <property type="match status" value="1"/>
</dbReference>
<feature type="transmembrane region" description="Helical" evidence="9">
    <location>
        <begin position="871"/>
        <end position="889"/>
    </location>
</feature>
<organism evidence="10 11">
    <name type="scientific">Candidatus Accumulibacter aalborgensis</name>
    <dbReference type="NCBI Taxonomy" id="1860102"/>
    <lineage>
        <taxon>Bacteria</taxon>
        <taxon>Pseudomonadati</taxon>
        <taxon>Pseudomonadota</taxon>
        <taxon>Betaproteobacteria</taxon>
        <taxon>Candidatus Accumulibacter</taxon>
    </lineage>
</organism>
<feature type="transmembrane region" description="Helical" evidence="9">
    <location>
        <begin position="896"/>
        <end position="916"/>
    </location>
</feature>
<dbReference type="InterPro" id="IPR004764">
    <property type="entry name" value="MdtF-like"/>
</dbReference>
<evidence type="ECO:0000256" key="9">
    <source>
        <dbReference type="RuleBase" id="RU364070"/>
    </source>
</evidence>
<comment type="caution">
    <text evidence="9">Lacks conserved residue(s) required for the propagation of feature annotation.</text>
</comment>
<comment type="subcellular location">
    <subcellularLocation>
        <location evidence="1 9">Cell inner membrane</location>
        <topology evidence="1 9">Multi-pass membrane protein</topology>
    </subcellularLocation>
</comment>
<accession>A0A1A8XR44</accession>
<dbReference type="InterPro" id="IPR027463">
    <property type="entry name" value="AcrB_DN_DC_subdom"/>
</dbReference>
<evidence type="ECO:0000256" key="5">
    <source>
        <dbReference type="ARBA" id="ARBA00022519"/>
    </source>
</evidence>
<feature type="transmembrane region" description="Helical" evidence="9">
    <location>
        <begin position="972"/>
        <end position="992"/>
    </location>
</feature>
<feature type="transmembrane region" description="Helical" evidence="9">
    <location>
        <begin position="535"/>
        <end position="556"/>
    </location>
</feature>
<dbReference type="FunFam" id="1.20.1640.10:FF:000001">
    <property type="entry name" value="Efflux pump membrane transporter"/>
    <property type="match status" value="1"/>
</dbReference>
<keyword evidence="8 9" id="KW-0472">Membrane</keyword>
<feature type="transmembrane region" description="Helical" evidence="9">
    <location>
        <begin position="342"/>
        <end position="361"/>
    </location>
</feature>
<feature type="transmembrane region" description="Helical" evidence="9">
    <location>
        <begin position="922"/>
        <end position="947"/>
    </location>
</feature>
<dbReference type="Pfam" id="PF00873">
    <property type="entry name" value="ACR_tran"/>
    <property type="match status" value="1"/>
</dbReference>
<evidence type="ECO:0000256" key="7">
    <source>
        <dbReference type="ARBA" id="ARBA00022989"/>
    </source>
</evidence>
<dbReference type="PANTHER" id="PTHR32063:SF76">
    <property type="entry name" value="EFFLUX PUMP MEMBRANE TRANSPORTER"/>
    <property type="match status" value="1"/>
</dbReference>
<feature type="transmembrane region" description="Helical" evidence="9">
    <location>
        <begin position="12"/>
        <end position="33"/>
    </location>
</feature>
<dbReference type="AlphaFoldDB" id="A0A1A8XR44"/>
<keyword evidence="3 9" id="KW-0813">Transport</keyword>
<reference evidence="10 11" key="1">
    <citation type="submission" date="2016-06" db="EMBL/GenBank/DDBJ databases">
        <authorList>
            <person name="Kjaerup R.B."/>
            <person name="Dalgaard T.S."/>
            <person name="Juul-Madsen H.R."/>
        </authorList>
    </citation>
    <scope>NUCLEOTIDE SEQUENCE [LARGE SCALE GENOMIC DNA]</scope>
    <source>
        <strain evidence="10">3</strain>
    </source>
</reference>
<gene>
    <name evidence="10" type="primary">bepE</name>
    <name evidence="10" type="ORF">ACCAA_330025</name>
</gene>
<dbReference type="Proteomes" id="UP000199169">
    <property type="component" value="Unassembled WGS sequence"/>
</dbReference>
<dbReference type="FunFam" id="3.30.70.1430:FF:000001">
    <property type="entry name" value="Efflux pump membrane transporter"/>
    <property type="match status" value="1"/>
</dbReference>
<keyword evidence="6 9" id="KW-0812">Transmembrane</keyword>
<dbReference type="NCBIfam" id="NF000282">
    <property type="entry name" value="RND_permease_1"/>
    <property type="match status" value="1"/>
</dbReference>
<evidence type="ECO:0000256" key="8">
    <source>
        <dbReference type="ARBA" id="ARBA00023136"/>
    </source>
</evidence>
<feature type="transmembrane region" description="Helical" evidence="9">
    <location>
        <begin position="444"/>
        <end position="469"/>
    </location>
</feature>
<dbReference type="Gene3D" id="1.20.1640.10">
    <property type="entry name" value="Multidrug efflux transporter AcrB transmembrane domain"/>
    <property type="match status" value="2"/>
</dbReference>
<evidence type="ECO:0000313" key="11">
    <source>
        <dbReference type="Proteomes" id="UP000199169"/>
    </source>
</evidence>
<sequence length="1064" mass="114416">MFSHFFIDRPIFSAVIALIISVVGVVAMVKLPIAQYPQVTPIQIQVTATYPGANATLVAQNVGAPIEQQVNGANNMIYMSSTNSSTGNYTLTVYFTIDTDPALAQVDVQNRVSQAMAQLPQSVQAQGVDVQQKTSTFLMVLAFYSPDGRYDADFISNYTNVQVLGTINRINGANQASVFGVPEYAMRVWLKPDRMAQLGIGTSEIANAIKNQNQQFAVGRIGAPPTPYPVKQTFPVTTSTITEPSQFDNMILRSQNADAALVRVKDVGYTNLGAQSYSLRTSYQDKPATLIAVYQQPGANALQVSKEVRATLKELQKSFPDGLDYAVALDTTLFVQASIDEVVKTFFEAVVLVVLVVFIFLHSLRLTIIPTLAVPVSILGALVGMLVFGFSINMLTLFGMILAIGLVVDDAIVVVENTERNMVQFGLSPRDAAKRAMDEVSGPVIAVVLVLNAVFIPVAFLGGITGALYKQFAVTIAISVVFSGLVALTLSPALAAILIKAKHGQKKGFFKWFDDSFERITNGYVGGVKWITRHYLIGLAVFVAVVAGTVFMFRLLPTAFVPQEDQGYIFVAYFLPDSASLDRTGDVGSAAAAMVRKHEAVANVSQVDGYSLIDSQMKTNFGVLFVALKDYEERKTPALSADALIADLRREFGAIQGGLVVPVNPPAIPGLGVTAGFQMWIEQKGAGNYQQLSDVAEKIIAKARTRKELTGVSTTIRADGQQLLADVDREKAEVLGVAVQDAYNTLQTMFGSLYVSQFPKDSRLYQVVLQAEPKYRMTPEDIGRFYVKNRQGDMVPLSALVTTRFVTGPDLVTRFNNYPAIAINGSPAPGVSSGEALAAIREVAAEIMPNGYGYEWAGEAREEVSSGSTSAIAFVFGLLFVFMILAAQYESWSLPIGVMMAVPFAILGALAAIALRGIPNDLYFQIGLLTLIGLAAKNAILIVEFAVEMNRKEGKPFFDAAVEAARLRLRPIIMTSFAFVLGTVPLAIATGASANSRHSIGTGVIGGTLAATIIAIFFIPMFYWLLETVSAKLFGGAQSKAIDTVEKTPDDGAAVAPSAPRGGE</sequence>
<dbReference type="GO" id="GO:0009636">
    <property type="term" value="P:response to toxic substance"/>
    <property type="evidence" value="ECO:0007669"/>
    <property type="project" value="UniProtKB-ARBA"/>
</dbReference>
<dbReference type="NCBIfam" id="TIGR00915">
    <property type="entry name" value="2A0602"/>
    <property type="match status" value="1"/>
</dbReference>
<dbReference type="SUPFAM" id="SSF82866">
    <property type="entry name" value="Multidrug efflux transporter AcrB transmembrane domain"/>
    <property type="match status" value="2"/>
</dbReference>
<keyword evidence="7 9" id="KW-1133">Transmembrane helix</keyword>
<dbReference type="SUPFAM" id="SSF82693">
    <property type="entry name" value="Multidrug efflux transporter AcrB pore domain, PN1, PN2, PC1 and PC2 subdomains"/>
    <property type="match status" value="3"/>
</dbReference>
<dbReference type="STRING" id="1860102.ACCAA_330025"/>
<dbReference type="EMBL" id="FLQX01000109">
    <property type="protein sequence ID" value="SBT06433.1"/>
    <property type="molecule type" value="Genomic_DNA"/>
</dbReference>
<protein>
    <recommendedName>
        <fullName evidence="9">Efflux pump membrane transporter</fullName>
    </recommendedName>
</protein>
<proteinExistence type="inferred from homology"/>
<feature type="transmembrane region" description="Helical" evidence="9">
    <location>
        <begin position="1004"/>
        <end position="1026"/>
    </location>
</feature>
<dbReference type="Gene3D" id="3.30.70.1430">
    <property type="entry name" value="Multidrug efflux transporter AcrB pore domain"/>
    <property type="match status" value="2"/>
</dbReference>
<dbReference type="GO" id="GO:0042910">
    <property type="term" value="F:xenobiotic transmembrane transporter activity"/>
    <property type="evidence" value="ECO:0007669"/>
    <property type="project" value="TreeGrafter"/>
</dbReference>
<evidence type="ECO:0000256" key="3">
    <source>
        <dbReference type="ARBA" id="ARBA00022448"/>
    </source>
</evidence>
<keyword evidence="4" id="KW-1003">Cell membrane</keyword>
<dbReference type="Gene3D" id="3.30.70.1320">
    <property type="entry name" value="Multidrug efflux transporter AcrB pore domain like"/>
    <property type="match status" value="1"/>
</dbReference>
<dbReference type="RefSeq" id="WP_186407154.1">
    <property type="nucleotide sequence ID" value="NZ_FLQX01000109.1"/>
</dbReference>
<evidence type="ECO:0000256" key="1">
    <source>
        <dbReference type="ARBA" id="ARBA00004429"/>
    </source>
</evidence>
<feature type="transmembrane region" description="Helical" evidence="9">
    <location>
        <begin position="475"/>
        <end position="499"/>
    </location>
</feature>
<dbReference type="Gene3D" id="3.30.70.1440">
    <property type="entry name" value="Multidrug efflux transporter AcrB pore domain"/>
    <property type="match status" value="1"/>
</dbReference>
<name>A0A1A8XR44_9PROT</name>